<accession>A0A4S3M5I9</accession>
<sequence>MLRLSLSTEPRWIGLAGGARVRVRPLSSAMMLAARNDPRVQDLVQAEEHPDEDAVALAVAKILAGLVIEAWEGVGDETGAPVPVTQDWIDALLDLWPMFEAFQEKVVAGAMLVDAEKNV</sequence>
<dbReference type="AlphaFoldDB" id="A0A4S3M5I9"/>
<dbReference type="RefSeq" id="WP_136340641.1">
    <property type="nucleotide sequence ID" value="NZ_SSMD01000012.1"/>
</dbReference>
<gene>
    <name evidence="1" type="ORF">E7681_17980</name>
</gene>
<comment type="caution">
    <text evidence="1">The sequence shown here is derived from an EMBL/GenBank/DDBJ whole genome shotgun (WGS) entry which is preliminary data.</text>
</comment>
<dbReference type="EMBL" id="SSMD01000012">
    <property type="protein sequence ID" value="THD71392.1"/>
    <property type="molecule type" value="Genomic_DNA"/>
</dbReference>
<name>A0A4S3M5I9_9RHOB</name>
<evidence type="ECO:0000313" key="2">
    <source>
        <dbReference type="Proteomes" id="UP000306113"/>
    </source>
</evidence>
<reference evidence="1 2" key="1">
    <citation type="submission" date="2019-04" db="EMBL/GenBank/DDBJ databases">
        <title>Draft genome sequence of Youngimonas vesicularis.</title>
        <authorList>
            <person name="Hameed A."/>
        </authorList>
    </citation>
    <scope>NUCLEOTIDE SEQUENCE [LARGE SCALE GENOMIC DNA]</scope>
    <source>
        <strain evidence="1 2">CC-AMW-E</strain>
    </source>
</reference>
<proteinExistence type="predicted"/>
<protein>
    <submittedName>
        <fullName evidence="1">Uncharacterized protein</fullName>
    </submittedName>
</protein>
<dbReference type="Proteomes" id="UP000306113">
    <property type="component" value="Unassembled WGS sequence"/>
</dbReference>
<keyword evidence="2" id="KW-1185">Reference proteome</keyword>
<organism evidence="1 2">
    <name type="scientific">Thalassobius vesicularis</name>
    <dbReference type="NCBI Taxonomy" id="1294297"/>
    <lineage>
        <taxon>Bacteria</taxon>
        <taxon>Pseudomonadati</taxon>
        <taxon>Pseudomonadota</taxon>
        <taxon>Alphaproteobacteria</taxon>
        <taxon>Rhodobacterales</taxon>
        <taxon>Roseobacteraceae</taxon>
        <taxon>Thalassovita</taxon>
    </lineage>
</organism>
<evidence type="ECO:0000313" key="1">
    <source>
        <dbReference type="EMBL" id="THD71392.1"/>
    </source>
</evidence>
<dbReference type="OrthoDB" id="7585945at2"/>